<dbReference type="GO" id="GO:0005524">
    <property type="term" value="F:ATP binding"/>
    <property type="evidence" value="ECO:0007669"/>
    <property type="project" value="InterPro"/>
</dbReference>
<keyword evidence="3" id="KW-1185">Reference proteome</keyword>
<evidence type="ECO:0000313" key="2">
    <source>
        <dbReference type="EMBL" id="CAA2996952.1"/>
    </source>
</evidence>
<protein>
    <submittedName>
        <fullName evidence="2">ABC transporter I family member 17</fullName>
    </submittedName>
</protein>
<accession>A0A8S0SYS4</accession>
<dbReference type="SUPFAM" id="SSF52540">
    <property type="entry name" value="P-loop containing nucleoside triphosphate hydrolases"/>
    <property type="match status" value="1"/>
</dbReference>
<dbReference type="Pfam" id="PF00005">
    <property type="entry name" value="ABC_tran"/>
    <property type="match status" value="1"/>
</dbReference>
<dbReference type="EMBL" id="CACTIH010005539">
    <property type="protein sequence ID" value="CAA2996952.1"/>
    <property type="molecule type" value="Genomic_DNA"/>
</dbReference>
<dbReference type="OrthoDB" id="6593433at2759"/>
<name>A0A8S0SYS4_OLEEU</name>
<feature type="non-terminal residue" evidence="2">
    <location>
        <position position="1"/>
    </location>
</feature>
<dbReference type="InterPro" id="IPR003439">
    <property type="entry name" value="ABC_transporter-like_ATP-bd"/>
</dbReference>
<proteinExistence type="predicted"/>
<feature type="domain" description="ABC transporter" evidence="1">
    <location>
        <begin position="4"/>
        <end position="92"/>
    </location>
</feature>
<dbReference type="AlphaFoldDB" id="A0A8S0SYS4"/>
<dbReference type="Gene3D" id="3.40.50.300">
    <property type="entry name" value="P-loop containing nucleotide triphosphate hydrolases"/>
    <property type="match status" value="1"/>
</dbReference>
<dbReference type="Gramene" id="OE9A018472T1">
    <property type="protein sequence ID" value="OE9A018472C1"/>
    <property type="gene ID" value="OE9A018472"/>
</dbReference>
<dbReference type="InterPro" id="IPR027417">
    <property type="entry name" value="P-loop_NTPase"/>
</dbReference>
<evidence type="ECO:0000313" key="3">
    <source>
        <dbReference type="Proteomes" id="UP000594638"/>
    </source>
</evidence>
<sequence length="144" mass="15709">LWEPPSASVLLDGVDICDLDVLSVRCNVGILFQLPSIFEIVVADNVHDNDVYKLLALANCDSSFFNKSGGELSIGQAQRAALARTLANEPGITYRVNFGTNIIKQIQRIADVVCLLVDGEIVEILKPDQLSTHPTAQRFLQLSS</sequence>
<comment type="caution">
    <text evidence="2">The sequence shown here is derived from an EMBL/GenBank/DDBJ whole genome shotgun (WGS) entry which is preliminary data.</text>
</comment>
<evidence type="ECO:0000259" key="1">
    <source>
        <dbReference type="Pfam" id="PF00005"/>
    </source>
</evidence>
<reference evidence="2 3" key="1">
    <citation type="submission" date="2019-12" db="EMBL/GenBank/DDBJ databases">
        <authorList>
            <person name="Alioto T."/>
            <person name="Alioto T."/>
            <person name="Gomez Garrido J."/>
        </authorList>
    </citation>
    <scope>NUCLEOTIDE SEQUENCE [LARGE SCALE GENOMIC DNA]</scope>
</reference>
<organism evidence="2 3">
    <name type="scientific">Olea europaea subsp. europaea</name>
    <dbReference type="NCBI Taxonomy" id="158383"/>
    <lineage>
        <taxon>Eukaryota</taxon>
        <taxon>Viridiplantae</taxon>
        <taxon>Streptophyta</taxon>
        <taxon>Embryophyta</taxon>
        <taxon>Tracheophyta</taxon>
        <taxon>Spermatophyta</taxon>
        <taxon>Magnoliopsida</taxon>
        <taxon>eudicotyledons</taxon>
        <taxon>Gunneridae</taxon>
        <taxon>Pentapetalae</taxon>
        <taxon>asterids</taxon>
        <taxon>lamiids</taxon>
        <taxon>Lamiales</taxon>
        <taxon>Oleaceae</taxon>
        <taxon>Oleeae</taxon>
        <taxon>Olea</taxon>
    </lineage>
</organism>
<gene>
    <name evidence="2" type="ORF">OLEA9_A018472</name>
</gene>
<dbReference type="Proteomes" id="UP000594638">
    <property type="component" value="Unassembled WGS sequence"/>
</dbReference>
<dbReference type="PANTHER" id="PTHR43423:SF1">
    <property type="entry name" value="ABC TRANSPORTER I FAMILY MEMBER 17"/>
    <property type="match status" value="1"/>
</dbReference>
<dbReference type="GO" id="GO:0016887">
    <property type="term" value="F:ATP hydrolysis activity"/>
    <property type="evidence" value="ECO:0007669"/>
    <property type="project" value="InterPro"/>
</dbReference>
<dbReference type="PANTHER" id="PTHR43423">
    <property type="entry name" value="ABC TRANSPORTER I FAMILY MEMBER 17"/>
    <property type="match status" value="1"/>
</dbReference>